<sequence>MDDLSSPDSAGTRMTFFTSPESLTSTVDDNFDVYIKEDSESPPAEDGKHVIHRRRPQQSKPTANRTASGRTLKSTKLTSKSGASVSRPGQGHSSHLPIIPRKAEDWDPWKSILHELYITQNRILRDIINMMDTTYNLKATPKMYKNQFARWGFFKYAVKRRPRIKSDARALKENSDDDPQDMMLDDDEALDSFDTAVMPLIHQNDSTRTMQSGMTAVQHFLHGYIDLDATHVREDAIFSLHEPMYRYFKAAMDLFDLNENVQGGRVLRLAFLQIEPMINNANIKSFADLCLLVPHLLLESDRRDILAAYLTYLARLATVKFGHHPMADIVASFAELMNRPEDIMQYIMILSQINAETLSGVDNMNNHTQEWAKNVFLGCQRTIQANPNTIQTTKQIEPGSPSSPNGNGATSLRFNNCALMKMGKLKHDHHMIRLEAQGVYWAQKLVLQDPEADDLATQWLHGNYEPDFAERAEAYQEEIQARIDAGLVPPGMERLMESLCLGWLNDYYETTENWPKVFEWGRRGLQFADNEQFAIWSMNLENLMRKFGNQEEADELRRQRLEHQWVEKVRREVEELSLD</sequence>
<evidence type="ECO:0000259" key="2">
    <source>
        <dbReference type="Pfam" id="PF14420"/>
    </source>
</evidence>
<dbReference type="Proteomes" id="UP001301769">
    <property type="component" value="Unassembled WGS sequence"/>
</dbReference>
<comment type="caution">
    <text evidence="3">The sequence shown here is derived from an EMBL/GenBank/DDBJ whole genome shotgun (WGS) entry which is preliminary data.</text>
</comment>
<keyword evidence="4" id="KW-1185">Reference proteome</keyword>
<dbReference type="EMBL" id="MU858238">
    <property type="protein sequence ID" value="KAK4208573.1"/>
    <property type="molecule type" value="Genomic_DNA"/>
</dbReference>
<gene>
    <name evidence="3" type="ORF">QBC37DRAFT_378958</name>
</gene>
<evidence type="ECO:0000313" key="4">
    <source>
        <dbReference type="Proteomes" id="UP001301769"/>
    </source>
</evidence>
<name>A0AAN6XXQ1_9PEZI</name>
<dbReference type="Pfam" id="PF14420">
    <property type="entry name" value="Clr5"/>
    <property type="match status" value="1"/>
</dbReference>
<dbReference type="InterPro" id="IPR025676">
    <property type="entry name" value="Clr5_dom"/>
</dbReference>
<organism evidence="3 4">
    <name type="scientific">Rhypophila decipiens</name>
    <dbReference type="NCBI Taxonomy" id="261697"/>
    <lineage>
        <taxon>Eukaryota</taxon>
        <taxon>Fungi</taxon>
        <taxon>Dikarya</taxon>
        <taxon>Ascomycota</taxon>
        <taxon>Pezizomycotina</taxon>
        <taxon>Sordariomycetes</taxon>
        <taxon>Sordariomycetidae</taxon>
        <taxon>Sordariales</taxon>
        <taxon>Naviculisporaceae</taxon>
        <taxon>Rhypophila</taxon>
    </lineage>
</organism>
<evidence type="ECO:0000313" key="3">
    <source>
        <dbReference type="EMBL" id="KAK4208573.1"/>
    </source>
</evidence>
<feature type="compositionally biased region" description="Polar residues" evidence="1">
    <location>
        <begin position="58"/>
        <end position="84"/>
    </location>
</feature>
<protein>
    <recommendedName>
        <fullName evidence="2">Clr5 domain-containing protein</fullName>
    </recommendedName>
</protein>
<evidence type="ECO:0000256" key="1">
    <source>
        <dbReference type="SAM" id="MobiDB-lite"/>
    </source>
</evidence>
<reference evidence="3" key="1">
    <citation type="journal article" date="2023" name="Mol. Phylogenet. Evol.">
        <title>Genome-scale phylogeny and comparative genomics of the fungal order Sordariales.</title>
        <authorList>
            <person name="Hensen N."/>
            <person name="Bonometti L."/>
            <person name="Westerberg I."/>
            <person name="Brannstrom I.O."/>
            <person name="Guillou S."/>
            <person name="Cros-Aarteil S."/>
            <person name="Calhoun S."/>
            <person name="Haridas S."/>
            <person name="Kuo A."/>
            <person name="Mondo S."/>
            <person name="Pangilinan J."/>
            <person name="Riley R."/>
            <person name="LaButti K."/>
            <person name="Andreopoulos B."/>
            <person name="Lipzen A."/>
            <person name="Chen C."/>
            <person name="Yan M."/>
            <person name="Daum C."/>
            <person name="Ng V."/>
            <person name="Clum A."/>
            <person name="Steindorff A."/>
            <person name="Ohm R.A."/>
            <person name="Martin F."/>
            <person name="Silar P."/>
            <person name="Natvig D.O."/>
            <person name="Lalanne C."/>
            <person name="Gautier V."/>
            <person name="Ament-Velasquez S.L."/>
            <person name="Kruys A."/>
            <person name="Hutchinson M.I."/>
            <person name="Powell A.J."/>
            <person name="Barry K."/>
            <person name="Miller A.N."/>
            <person name="Grigoriev I.V."/>
            <person name="Debuchy R."/>
            <person name="Gladieux P."/>
            <person name="Hiltunen Thoren M."/>
            <person name="Johannesson H."/>
        </authorList>
    </citation>
    <scope>NUCLEOTIDE SEQUENCE</scope>
    <source>
        <strain evidence="3">PSN293</strain>
    </source>
</reference>
<reference evidence="3" key="2">
    <citation type="submission" date="2023-05" db="EMBL/GenBank/DDBJ databases">
        <authorList>
            <consortium name="Lawrence Berkeley National Laboratory"/>
            <person name="Steindorff A."/>
            <person name="Hensen N."/>
            <person name="Bonometti L."/>
            <person name="Westerberg I."/>
            <person name="Brannstrom I.O."/>
            <person name="Guillou S."/>
            <person name="Cros-Aarteil S."/>
            <person name="Calhoun S."/>
            <person name="Haridas S."/>
            <person name="Kuo A."/>
            <person name="Mondo S."/>
            <person name="Pangilinan J."/>
            <person name="Riley R."/>
            <person name="Labutti K."/>
            <person name="Andreopoulos B."/>
            <person name="Lipzen A."/>
            <person name="Chen C."/>
            <person name="Yanf M."/>
            <person name="Daum C."/>
            <person name="Ng V."/>
            <person name="Clum A."/>
            <person name="Ohm R."/>
            <person name="Martin F."/>
            <person name="Silar P."/>
            <person name="Natvig D."/>
            <person name="Lalanne C."/>
            <person name="Gautier V."/>
            <person name="Ament-Velasquez S.L."/>
            <person name="Kruys A."/>
            <person name="Hutchinson M.I."/>
            <person name="Powell A.J."/>
            <person name="Barry K."/>
            <person name="Miller A.N."/>
            <person name="Grigoriev I.V."/>
            <person name="Debuchy R."/>
            <person name="Gladieux P."/>
            <person name="Thoren M.H."/>
            <person name="Johannesson H."/>
        </authorList>
    </citation>
    <scope>NUCLEOTIDE SEQUENCE</scope>
    <source>
        <strain evidence="3">PSN293</strain>
    </source>
</reference>
<proteinExistence type="predicted"/>
<dbReference type="PANTHER" id="PTHR38788">
    <property type="entry name" value="CLR5 DOMAIN-CONTAINING PROTEIN"/>
    <property type="match status" value="1"/>
</dbReference>
<dbReference type="AlphaFoldDB" id="A0AAN6XXQ1"/>
<dbReference type="PANTHER" id="PTHR38788:SF3">
    <property type="entry name" value="CLR5 DOMAIN-CONTAINING PROTEIN"/>
    <property type="match status" value="1"/>
</dbReference>
<feature type="domain" description="Clr5" evidence="2">
    <location>
        <begin position="103"/>
        <end position="155"/>
    </location>
</feature>
<feature type="compositionally biased region" description="Polar residues" evidence="1">
    <location>
        <begin position="15"/>
        <end position="28"/>
    </location>
</feature>
<feature type="compositionally biased region" description="Basic and acidic residues" evidence="1">
    <location>
        <begin position="34"/>
        <end position="49"/>
    </location>
</feature>
<feature type="region of interest" description="Disordered" evidence="1">
    <location>
        <begin position="1"/>
        <end position="99"/>
    </location>
</feature>
<accession>A0AAN6XXQ1</accession>